<dbReference type="GO" id="GO:0015562">
    <property type="term" value="F:efflux transmembrane transporter activity"/>
    <property type="evidence" value="ECO:0007669"/>
    <property type="project" value="InterPro"/>
</dbReference>
<comment type="similarity">
    <text evidence="1 2">Belongs to the outer membrane factor (OMF) (TC 1.B.17) family.</text>
</comment>
<keyword evidence="2" id="KW-0449">Lipoprotein</keyword>
<dbReference type="PROSITE" id="PS51257">
    <property type="entry name" value="PROKAR_LIPOPROTEIN"/>
    <property type="match status" value="1"/>
</dbReference>
<dbReference type="Pfam" id="PF02321">
    <property type="entry name" value="OEP"/>
    <property type="match status" value="2"/>
</dbReference>
<dbReference type="PANTHER" id="PTHR30203">
    <property type="entry name" value="OUTER MEMBRANE CATION EFFLUX PROTEIN"/>
    <property type="match status" value="1"/>
</dbReference>
<sequence>MRNVKINHIGMVLIPFFVSGCVSLAPEYERPSAPVPHTWEMNVKESNQSVLDISWKAFIHDERLSHVVAQSLEQSRDLRKAVANIEAARAMYRIQRSTEFPTIEADASGSKARTVTGANSTAISQSSSATIGLSSYELDFFGKARNLSEIELETYKGVEEAERSVRITLIAETISAWLTYASDQSLLTLSKQTEQSAKRSLELVQKRVELGIDSKVSLYSAQTIVQQAKADIASYTTKVAQDRAALELLVGGRVEERLLPTELDTTSQNWLADVPVGLSSDILLQRPDVLEAEHNLKAANANIGVARAAYFPSITLTTKGGLGSSTLSGLFSGGTSTIWSFVPNISLPLFDAGERDATLDYAKAKRDGYVATYEAAIQTAFSEVASALARRATIFDQYTAQEALVEASKQSYTLYDARYQKGVDTYLNALLAQRSFYSSQQSLISVRLEELSNRVTLYRVLGGGLAH</sequence>
<keyword evidence="2" id="KW-1134">Transmembrane beta strand</keyword>
<dbReference type="Gene3D" id="1.20.1600.10">
    <property type="entry name" value="Outer membrane efflux proteins (OEP)"/>
    <property type="match status" value="1"/>
</dbReference>
<dbReference type="AlphaFoldDB" id="A0A6G9VRX9"/>
<dbReference type="PANTHER" id="PTHR30203:SF32">
    <property type="entry name" value="CATION EFFLUX SYSTEM PROTEIN CUSC"/>
    <property type="match status" value="1"/>
</dbReference>
<dbReference type="GO" id="GO:0005886">
    <property type="term" value="C:plasma membrane"/>
    <property type="evidence" value="ECO:0007669"/>
    <property type="project" value="UniProtKB-SubCell"/>
</dbReference>
<keyword evidence="2" id="KW-0472">Membrane</keyword>
<keyword evidence="2" id="KW-0812">Transmembrane</keyword>
<dbReference type="EMBL" id="CP039734">
    <property type="protein sequence ID" value="QIR75509.1"/>
    <property type="molecule type" value="Genomic_DNA"/>
</dbReference>
<accession>A0A6G9VRX9</accession>
<reference evidence="3 4" key="1">
    <citation type="journal article" date="2017" name="Environ. Sci. Technol.">
        <title>Organohalide Respiration with Chlorinated Ethenes under Low pH Conditions.</title>
        <authorList>
            <person name="Yang Y."/>
            <person name="Capiro N.L."/>
            <person name="Marcet T.F."/>
            <person name="Yan J."/>
            <person name="Pennell K.D."/>
            <person name="Loffler F.E."/>
        </authorList>
    </citation>
    <scope>NUCLEOTIDE SEQUENCE [LARGE SCALE GENOMIC DNA]</scope>
    <source>
        <strain evidence="3 4">ACSDCE</strain>
    </source>
</reference>
<gene>
    <name evidence="3" type="ORF">FA584_04525</name>
</gene>
<evidence type="ECO:0000313" key="4">
    <source>
        <dbReference type="Proteomes" id="UP000502831"/>
    </source>
</evidence>
<dbReference type="SUPFAM" id="SSF56954">
    <property type="entry name" value="Outer membrane efflux proteins (OEP)"/>
    <property type="match status" value="1"/>
</dbReference>
<keyword evidence="2" id="KW-0564">Palmitate</keyword>
<proteinExistence type="inferred from homology"/>
<organism evidence="3 4">
    <name type="scientific">Sulfurospirillum diekertiae</name>
    <dbReference type="NCBI Taxonomy" id="1854492"/>
    <lineage>
        <taxon>Bacteria</taxon>
        <taxon>Pseudomonadati</taxon>
        <taxon>Campylobacterota</taxon>
        <taxon>Epsilonproteobacteria</taxon>
        <taxon>Campylobacterales</taxon>
        <taxon>Sulfurospirillaceae</taxon>
        <taxon>Sulfurospirillum</taxon>
    </lineage>
</organism>
<evidence type="ECO:0000256" key="2">
    <source>
        <dbReference type="RuleBase" id="RU362097"/>
    </source>
</evidence>
<dbReference type="Proteomes" id="UP000502831">
    <property type="component" value="Chromosome"/>
</dbReference>
<dbReference type="InterPro" id="IPR003423">
    <property type="entry name" value="OMP_efflux"/>
</dbReference>
<name>A0A6G9VRX9_9BACT</name>
<dbReference type="Gene3D" id="2.20.200.10">
    <property type="entry name" value="Outer membrane efflux proteins (OEP)"/>
    <property type="match status" value="1"/>
</dbReference>
<comment type="subcellular location">
    <subcellularLocation>
        <location evidence="2">Cell membrane</location>
        <topology evidence="2">Lipid-anchor</topology>
    </subcellularLocation>
</comment>
<evidence type="ECO:0000256" key="1">
    <source>
        <dbReference type="ARBA" id="ARBA00007613"/>
    </source>
</evidence>
<protein>
    <submittedName>
        <fullName evidence="3">Efflux transporter outer membrane subunit</fullName>
    </submittedName>
</protein>
<dbReference type="RefSeq" id="WP_167749518.1">
    <property type="nucleotide sequence ID" value="NZ_CP039734.2"/>
</dbReference>
<evidence type="ECO:0000313" key="3">
    <source>
        <dbReference type="EMBL" id="QIR75509.1"/>
    </source>
</evidence>
<dbReference type="InterPro" id="IPR010131">
    <property type="entry name" value="MdtP/NodT-like"/>
</dbReference>
<dbReference type="NCBIfam" id="TIGR01845">
    <property type="entry name" value="outer_NodT"/>
    <property type="match status" value="1"/>
</dbReference>